<evidence type="ECO:0000313" key="4">
    <source>
        <dbReference type="Proteomes" id="UP000289340"/>
    </source>
</evidence>
<dbReference type="AlphaFoldDB" id="A0A445LZ81"/>
<dbReference type="Gene3D" id="1.20.58.340">
    <property type="entry name" value="Magnesium transport protein CorA, transmembrane region"/>
    <property type="match status" value="1"/>
</dbReference>
<feature type="coiled-coil region" evidence="1">
    <location>
        <begin position="504"/>
        <end position="531"/>
    </location>
</feature>
<protein>
    <submittedName>
        <fullName evidence="3">Magnesium transporter MRS2-2</fullName>
    </submittedName>
</protein>
<proteinExistence type="predicted"/>
<dbReference type="PANTHER" id="PTHR33018">
    <property type="entry name" value="OS10G0338966 PROTEIN-RELATED"/>
    <property type="match status" value="1"/>
</dbReference>
<dbReference type="Pfam" id="PF26133">
    <property type="entry name" value="DUF8039"/>
    <property type="match status" value="1"/>
</dbReference>
<organism evidence="3 4">
    <name type="scientific">Glycine soja</name>
    <name type="common">Wild soybean</name>
    <dbReference type="NCBI Taxonomy" id="3848"/>
    <lineage>
        <taxon>Eukaryota</taxon>
        <taxon>Viridiplantae</taxon>
        <taxon>Streptophyta</taxon>
        <taxon>Embryophyta</taxon>
        <taxon>Tracheophyta</taxon>
        <taxon>Spermatophyta</taxon>
        <taxon>Magnoliopsida</taxon>
        <taxon>eudicotyledons</taxon>
        <taxon>Gunneridae</taxon>
        <taxon>Pentapetalae</taxon>
        <taxon>rosids</taxon>
        <taxon>fabids</taxon>
        <taxon>Fabales</taxon>
        <taxon>Fabaceae</taxon>
        <taxon>Papilionoideae</taxon>
        <taxon>50 kb inversion clade</taxon>
        <taxon>NPAAA clade</taxon>
        <taxon>indigoferoid/millettioid clade</taxon>
        <taxon>Phaseoleae</taxon>
        <taxon>Glycine</taxon>
        <taxon>Glycine subgen. Soja</taxon>
    </lineage>
</organism>
<keyword evidence="4" id="KW-1185">Reference proteome</keyword>
<keyword evidence="1" id="KW-0175">Coiled coil</keyword>
<feature type="domain" description="DUF8039" evidence="2">
    <location>
        <begin position="225"/>
        <end position="299"/>
    </location>
</feature>
<sequence>MLKSCLGLHAVSLFPVPRVSLHPSGPVFKSRQYIYQNAQNETLSVVQSWKDVSDMLKELVWGDILAKFDIPKALNVKKKASLEEQTRQGTFVPHGREDILNTAIGRPDHGGCVRALGSGVTISQYFGRAPRGSSCSSGSINQVQLAEIIGILQEQWKNDIQVLKHELKEQIILEMSQRGSPISEPIQPNIHVLGARVSTKGSNAEAIVNPSPPNHVAPSKPTMGLYVHCQDSTELVALGKTYDGGSTIYNVAYADDVVRVSVDKVINGDTEVPFLTSEIKYVRQALHTFVAWPTTLVKLASNEHEGTSPSKVTDEAVESVNDVVVDDPLREFIKTLVDIYEKPVELVWDVTKFGIPNAAASLYMDDWSKNLGVGSMYGFLELQAILSSKDRRRQCEEYIQKWLKESNRDVYLGTHLNYLHLVFALIQFVFVVQVLLRDPTDENVIHVVEELQRWLPRLSATSLQQKGDGKEYLGGQNDVEAAEEDESPFEFRALEISSRNLDRVRKLKSAMTRLTARVQRVRDELEQLLDDDDDMVDLYLSRKVGSSSPVSGSGAANWFAASPTIRSKISRASLATIHLDENDVEELEMLLEVYFSEIDHTLNKLTTISIISL</sequence>
<evidence type="ECO:0000313" key="3">
    <source>
        <dbReference type="EMBL" id="RZC28596.1"/>
    </source>
</evidence>
<dbReference type="EMBL" id="QZWG01000001">
    <property type="protein sequence ID" value="RZC28596.1"/>
    <property type="molecule type" value="Genomic_DNA"/>
</dbReference>
<dbReference type="PANTHER" id="PTHR33018:SF34">
    <property type="entry name" value="OS02G0472350 PROTEIN"/>
    <property type="match status" value="1"/>
</dbReference>
<evidence type="ECO:0000256" key="1">
    <source>
        <dbReference type="SAM" id="Coils"/>
    </source>
</evidence>
<comment type="caution">
    <text evidence="3">The sequence shown here is derived from an EMBL/GenBank/DDBJ whole genome shotgun (WGS) entry which is preliminary data.</text>
</comment>
<reference evidence="3 4" key="1">
    <citation type="submission" date="2018-09" db="EMBL/GenBank/DDBJ databases">
        <title>A high-quality reference genome of wild soybean provides a powerful tool to mine soybean genomes.</title>
        <authorList>
            <person name="Xie M."/>
            <person name="Chung C.Y.L."/>
            <person name="Li M.-W."/>
            <person name="Wong F.-L."/>
            <person name="Chan T.-F."/>
            <person name="Lam H.-M."/>
        </authorList>
    </citation>
    <scope>NUCLEOTIDE SEQUENCE [LARGE SCALE GENOMIC DNA]</scope>
    <source>
        <strain evidence="4">cv. W05</strain>
        <tissue evidence="3">Hypocotyl of etiolated seedlings</tissue>
    </source>
</reference>
<accession>A0A445LZ81</accession>
<gene>
    <name evidence="3" type="ORF">D0Y65_000533</name>
</gene>
<dbReference type="Proteomes" id="UP000289340">
    <property type="component" value="Chromosome 1"/>
</dbReference>
<evidence type="ECO:0000259" key="2">
    <source>
        <dbReference type="Pfam" id="PF26133"/>
    </source>
</evidence>
<name>A0A445LZ81_GLYSO</name>
<dbReference type="InterPro" id="IPR058352">
    <property type="entry name" value="DUF8039"/>
</dbReference>